<dbReference type="EMBL" id="KQ965747">
    <property type="protein sequence ID" value="KXS17374.1"/>
    <property type="molecule type" value="Genomic_DNA"/>
</dbReference>
<feature type="domain" description="Cas12f1-like TNB" evidence="3">
    <location>
        <begin position="758"/>
        <end position="825"/>
    </location>
</feature>
<dbReference type="OrthoDB" id="2162989at2759"/>
<evidence type="ECO:0000313" key="4">
    <source>
        <dbReference type="EMBL" id="KXS17374.1"/>
    </source>
</evidence>
<dbReference type="InterPro" id="IPR010095">
    <property type="entry name" value="Cas12f1-like_TNB"/>
</dbReference>
<name>A0A139ALF5_GONPJ</name>
<evidence type="ECO:0000256" key="2">
    <source>
        <dbReference type="SAM" id="MobiDB-lite"/>
    </source>
</evidence>
<proteinExistence type="predicted"/>
<feature type="region of interest" description="Disordered" evidence="2">
    <location>
        <begin position="1"/>
        <end position="47"/>
    </location>
</feature>
<feature type="region of interest" description="Disordered" evidence="2">
    <location>
        <begin position="242"/>
        <end position="265"/>
    </location>
</feature>
<dbReference type="Pfam" id="PF07282">
    <property type="entry name" value="Cas12f1-like_TNB"/>
    <property type="match status" value="1"/>
</dbReference>
<gene>
    <name evidence="4" type="ORF">M427DRAFT_133504</name>
</gene>
<organism evidence="4 5">
    <name type="scientific">Gonapodya prolifera (strain JEL478)</name>
    <name type="common">Monoblepharis prolifera</name>
    <dbReference type="NCBI Taxonomy" id="1344416"/>
    <lineage>
        <taxon>Eukaryota</taxon>
        <taxon>Fungi</taxon>
        <taxon>Fungi incertae sedis</taxon>
        <taxon>Chytridiomycota</taxon>
        <taxon>Chytridiomycota incertae sedis</taxon>
        <taxon>Monoblepharidomycetes</taxon>
        <taxon>Monoblepharidales</taxon>
        <taxon>Gonapodyaceae</taxon>
        <taxon>Gonapodya</taxon>
    </lineage>
</organism>
<feature type="compositionally biased region" description="Low complexity" evidence="2">
    <location>
        <begin position="18"/>
        <end position="47"/>
    </location>
</feature>
<dbReference type="Proteomes" id="UP000070544">
    <property type="component" value="Unassembled WGS sequence"/>
</dbReference>
<evidence type="ECO:0000256" key="1">
    <source>
        <dbReference type="ARBA" id="ARBA00023125"/>
    </source>
</evidence>
<sequence length="845" mass="95456">MLNPAHGVPAHAPPQPPQAGQAGPPQQAQGAAQGQLPGQQVAQQAQPHGVGMFRAANVDFGGGDQGTEFTITSSLHSFFRKQYWFLERDFEDVCSQVGRLTVEAGLAHNGYIAHVLEEQFNLFWQWDLEAWDGFVAAQQHAVANNPLGPPAPWLPGQPPGFQALPPPQPPLPPAQLAALQATRAAYIAGKLAQFAPLAPNVQNMVQMGIMPIPFPSEVRTLIQPNVNFNAQLIAEVAQGVSRAPFHPPRPPNPQGHPPPPPINHTIIPNNPANLSVANYLRLYYRPQRVLQPYARVQGLGAIVSQVIRQMQTNVRNMISAKNVHIHLKGLFRLKLWPRLSSLNGGVGRRRLNITKRTAAGAAGFIFGLVYRRDPFLMPNKLDDFVQRAINRQVHGHATLQNNVDRYCREVYDWGMAMFGQVDLRPASIENEWDQWYPRLYYIQRCFDESPGVRGVFKKFSLAPHPDNKLPLILVTTQGLHEILMLSKTLRNHGALPQAEQDRIHNLNIPTWNAIRTAPNAAQLGIALWRRFTKFESFETQNHKFAASIRVDGVNTHLNMRKPTRSGIPVTLENYLQRPADDRDLRGKLVSSCDPNRGKTTYHATVDVPGNIVNKRPHLRPSDLNGWPVDYDRGFTTNEYYHRAGFDWEQKLREKCMNADPHIQYYNKHVPSNHTVDHARLLIDLNFRLRHLSRLLLFYGARRWRMMKLKARSTKQRALAALVQKFTRGRDPAECIIAWGAAEFDHASRGHRACPYKLIRKVFASAGVTVILVDEKNTSRVCSKCHQWFPKERGTKQKLWHVRSCTRRNGGCGTTWDRDRNAARNILFLFFFANARNTVARPGLFA</sequence>
<keyword evidence="5" id="KW-1185">Reference proteome</keyword>
<protein>
    <recommendedName>
        <fullName evidence="3">Cas12f1-like TNB domain-containing protein</fullName>
    </recommendedName>
</protein>
<evidence type="ECO:0000259" key="3">
    <source>
        <dbReference type="Pfam" id="PF07282"/>
    </source>
</evidence>
<feature type="compositionally biased region" description="Low complexity" evidence="2">
    <location>
        <begin position="1"/>
        <end position="10"/>
    </location>
</feature>
<reference evidence="4 5" key="1">
    <citation type="journal article" date="2015" name="Genome Biol. Evol.">
        <title>Phylogenomic analyses indicate that early fungi evolved digesting cell walls of algal ancestors of land plants.</title>
        <authorList>
            <person name="Chang Y."/>
            <person name="Wang S."/>
            <person name="Sekimoto S."/>
            <person name="Aerts A.L."/>
            <person name="Choi C."/>
            <person name="Clum A."/>
            <person name="LaButti K.M."/>
            <person name="Lindquist E.A."/>
            <person name="Yee Ngan C."/>
            <person name="Ohm R.A."/>
            <person name="Salamov A.A."/>
            <person name="Grigoriev I.V."/>
            <person name="Spatafora J.W."/>
            <person name="Berbee M.L."/>
        </authorList>
    </citation>
    <scope>NUCLEOTIDE SEQUENCE [LARGE SCALE GENOMIC DNA]</scope>
    <source>
        <strain evidence="4 5">JEL478</strain>
    </source>
</reference>
<dbReference type="AlphaFoldDB" id="A0A139ALF5"/>
<keyword evidence="1" id="KW-0238">DNA-binding</keyword>
<dbReference type="GO" id="GO:0003677">
    <property type="term" value="F:DNA binding"/>
    <property type="evidence" value="ECO:0007669"/>
    <property type="project" value="UniProtKB-KW"/>
</dbReference>
<accession>A0A139ALF5</accession>
<feature type="compositionally biased region" description="Pro residues" evidence="2">
    <location>
        <begin position="245"/>
        <end position="262"/>
    </location>
</feature>
<evidence type="ECO:0000313" key="5">
    <source>
        <dbReference type="Proteomes" id="UP000070544"/>
    </source>
</evidence>